<dbReference type="InterPro" id="IPR019056">
    <property type="entry name" value="Phage_TAC_6"/>
</dbReference>
<dbReference type="Pfam" id="PF09550">
    <property type="entry name" value="Phage_TAC_6"/>
    <property type="match status" value="1"/>
</dbReference>
<keyword evidence="2" id="KW-1185">Reference proteome</keyword>
<dbReference type="EMBL" id="JAQQKX010000007">
    <property type="protein sequence ID" value="MDC7683674.1"/>
    <property type="molecule type" value="Genomic_DNA"/>
</dbReference>
<protein>
    <submittedName>
        <fullName evidence="1">Phage tail assembly chaperone</fullName>
    </submittedName>
</protein>
<dbReference type="Proteomes" id="UP001214854">
    <property type="component" value="Unassembled WGS sequence"/>
</dbReference>
<proteinExistence type="predicted"/>
<organism evidence="1 2">
    <name type="scientific">Asticcacaulis aquaticus</name>
    <dbReference type="NCBI Taxonomy" id="2984212"/>
    <lineage>
        <taxon>Bacteria</taxon>
        <taxon>Pseudomonadati</taxon>
        <taxon>Pseudomonadota</taxon>
        <taxon>Alphaproteobacteria</taxon>
        <taxon>Caulobacterales</taxon>
        <taxon>Caulobacteraceae</taxon>
        <taxon>Asticcacaulis</taxon>
    </lineage>
</organism>
<evidence type="ECO:0000313" key="1">
    <source>
        <dbReference type="EMBL" id="MDC7683674.1"/>
    </source>
</evidence>
<dbReference type="RefSeq" id="WP_272748140.1">
    <property type="nucleotide sequence ID" value="NZ_JAQQKX010000007.1"/>
</dbReference>
<comment type="caution">
    <text evidence="1">The sequence shown here is derived from an EMBL/GenBank/DDBJ whole genome shotgun (WGS) entry which is preliminary data.</text>
</comment>
<accession>A0ABT5HUF4</accession>
<name>A0ABT5HUF4_9CAUL</name>
<gene>
    <name evidence="1" type="ORF">PQU92_10320</name>
</gene>
<reference evidence="1 2" key="1">
    <citation type="submission" date="2023-01" db="EMBL/GenBank/DDBJ databases">
        <title>Novel species of the genus Asticcacaulis isolated from rivers.</title>
        <authorList>
            <person name="Lu H."/>
        </authorList>
    </citation>
    <scope>NUCLEOTIDE SEQUENCE [LARGE SCALE GENOMIC DNA]</scope>
    <source>
        <strain evidence="1 2">BYS171W</strain>
    </source>
</reference>
<evidence type="ECO:0000313" key="2">
    <source>
        <dbReference type="Proteomes" id="UP001214854"/>
    </source>
</evidence>
<sequence length="62" mass="7417">MTDWPAMFRLGVVDLRLTPDAFWRLSWREWLWLSAPPEQALPLDRRALSDLMTLFPDDEDEQ</sequence>